<reference evidence="2 3" key="1">
    <citation type="journal article" date="2023" name="Microorganisms">
        <title>Thiorhodovibrio frisius and Trv. litoralis spp. nov., Two Novel Members from a Clade of Fastidious Purple Sulfur Bacteria That Exhibit Unique Red-Shifted Light-Harvesting Capabilities.</title>
        <authorList>
            <person name="Methner A."/>
            <person name="Kuzyk S.B."/>
            <person name="Petersen J."/>
            <person name="Bauer S."/>
            <person name="Brinkmann H."/>
            <person name="Sichau K."/>
            <person name="Wanner G."/>
            <person name="Wolf J."/>
            <person name="Neumann-Schaal M."/>
            <person name="Henke P."/>
            <person name="Tank M."/>
            <person name="Sproer C."/>
            <person name="Bunk B."/>
            <person name="Overmann J."/>
        </authorList>
    </citation>
    <scope>NUCLEOTIDE SEQUENCE [LARGE SCALE GENOMIC DNA]</scope>
    <source>
        <strain evidence="2 3">DSM 6702</strain>
    </source>
</reference>
<dbReference type="EMBL" id="CP121472">
    <property type="protein sequence ID" value="WPL17911.1"/>
    <property type="molecule type" value="Genomic_DNA"/>
</dbReference>
<evidence type="ECO:0000256" key="1">
    <source>
        <dbReference type="SAM" id="Coils"/>
    </source>
</evidence>
<evidence type="ECO:0000313" key="3">
    <source>
        <dbReference type="Proteomes" id="UP001432180"/>
    </source>
</evidence>
<sequence>MIRADPNKERLDHLITRWLKRHLQRLGSQINLEQVNSLTEDKAMLAENLENLVKRERKESREELARETACNLIKLGLLTDEQVAQATSLPLDQVRALSEGEHTAPRNLL</sequence>
<dbReference type="RefSeq" id="WP_328983711.1">
    <property type="nucleotide sequence ID" value="NZ_CP121472.1"/>
</dbReference>
<protein>
    <submittedName>
        <fullName evidence="2">Uncharacterized protein</fullName>
    </submittedName>
</protein>
<feature type="coiled-coil region" evidence="1">
    <location>
        <begin position="35"/>
        <end position="66"/>
    </location>
</feature>
<proteinExistence type="predicted"/>
<name>A0ABZ0SCS8_9GAMM</name>
<keyword evidence="1" id="KW-0175">Coiled coil</keyword>
<keyword evidence="3" id="KW-1185">Reference proteome</keyword>
<accession>A0ABZ0SCS8</accession>
<evidence type="ECO:0000313" key="2">
    <source>
        <dbReference type="EMBL" id="WPL17911.1"/>
    </source>
</evidence>
<dbReference type="Proteomes" id="UP001432180">
    <property type="component" value="Chromosome"/>
</dbReference>
<organism evidence="2 3">
    <name type="scientific">Thiorhodovibrio winogradskyi</name>
    <dbReference type="NCBI Taxonomy" id="77007"/>
    <lineage>
        <taxon>Bacteria</taxon>
        <taxon>Pseudomonadati</taxon>
        <taxon>Pseudomonadota</taxon>
        <taxon>Gammaproteobacteria</taxon>
        <taxon>Chromatiales</taxon>
        <taxon>Chromatiaceae</taxon>
        <taxon>Thiorhodovibrio</taxon>
    </lineage>
</organism>
<gene>
    <name evidence="2" type="ORF">Thiowin_02954</name>
</gene>